<dbReference type="RefSeq" id="WP_151833139.1">
    <property type="nucleotide sequence ID" value="NZ_BKVR01000094.1"/>
</dbReference>
<dbReference type="PANTHER" id="PTHR40266:SF2">
    <property type="entry name" value="TOXIN HIGB-1"/>
    <property type="match status" value="1"/>
</dbReference>
<accession>A0AA46PMH2</accession>
<sequence length="93" mass="10663">MIKSFKHKGLQAFFEDGSTAGIQSAHSKKLRLLLASLNSATSVYDLKTPPNWRLHELKGNLEGHWSLTVNGNWRVTFKFEDGHAYIVDYQDYH</sequence>
<reference evidence="1" key="1">
    <citation type="journal article" date="2022" name="J Glob Antimicrob Resist">
        <title>Comparative analysis of IMP-4- and OXA-58-containing plasmids of three carbapenemase-producing Acinetobacter ursingii strains in the Netherlands.</title>
        <authorList>
            <person name="Hendrickx A.P.A."/>
            <person name="Schade R.P."/>
            <person name="Landman F."/>
            <person name="Bosch T."/>
            <person name="Schouls L.M."/>
            <person name="van Dijk K."/>
        </authorList>
    </citation>
    <scope>NUCLEOTIDE SEQUENCE</scope>
    <source>
        <strain evidence="1">RIVM_C010761</strain>
    </source>
</reference>
<dbReference type="Proteomes" id="UP001164081">
    <property type="component" value="Chromosome"/>
</dbReference>
<protein>
    <submittedName>
        <fullName evidence="1">Type II toxin-antitoxin system RelE/ParE family toxin</fullName>
    </submittedName>
</protein>
<organism evidence="1 2">
    <name type="scientific">Acinetobacter ursingii</name>
    <dbReference type="NCBI Taxonomy" id="108980"/>
    <lineage>
        <taxon>Bacteria</taxon>
        <taxon>Pseudomonadati</taxon>
        <taxon>Pseudomonadota</taxon>
        <taxon>Gammaproteobacteria</taxon>
        <taxon>Moraxellales</taxon>
        <taxon>Moraxellaceae</taxon>
        <taxon>Acinetobacter</taxon>
    </lineage>
</organism>
<proteinExistence type="predicted"/>
<dbReference type="AlphaFoldDB" id="A0AA46PMH2"/>
<dbReference type="EMBL" id="CP089044">
    <property type="protein sequence ID" value="UYF76640.1"/>
    <property type="molecule type" value="Genomic_DNA"/>
</dbReference>
<dbReference type="InterPro" id="IPR035093">
    <property type="entry name" value="RelE/ParE_toxin_dom_sf"/>
</dbReference>
<dbReference type="PANTHER" id="PTHR40266">
    <property type="entry name" value="TOXIN HIGB-1"/>
    <property type="match status" value="1"/>
</dbReference>
<name>A0AA46PMH2_9GAMM</name>
<dbReference type="Pfam" id="PF05015">
    <property type="entry name" value="HigB-like_toxin"/>
    <property type="match status" value="1"/>
</dbReference>
<dbReference type="Gene3D" id="3.30.2310.20">
    <property type="entry name" value="RelE-like"/>
    <property type="match status" value="1"/>
</dbReference>
<dbReference type="SUPFAM" id="SSF143011">
    <property type="entry name" value="RelE-like"/>
    <property type="match status" value="1"/>
</dbReference>
<gene>
    <name evidence="1" type="ORF">LSO58_07140</name>
</gene>
<dbReference type="InterPro" id="IPR007711">
    <property type="entry name" value="HigB-1"/>
</dbReference>
<evidence type="ECO:0000313" key="1">
    <source>
        <dbReference type="EMBL" id="UYF76640.1"/>
    </source>
</evidence>
<evidence type="ECO:0000313" key="2">
    <source>
        <dbReference type="Proteomes" id="UP001164081"/>
    </source>
</evidence>